<dbReference type="SUPFAM" id="SSF55282">
    <property type="entry name" value="RL5-like"/>
    <property type="match status" value="1"/>
</dbReference>
<dbReference type="GO" id="GO:0003735">
    <property type="term" value="F:structural constituent of ribosome"/>
    <property type="evidence" value="ECO:0007669"/>
    <property type="project" value="InterPro"/>
</dbReference>
<feature type="domain" description="Large ribosomal subunit protein uL5 N-terminal" evidence="7">
    <location>
        <begin position="21"/>
        <end position="79"/>
    </location>
</feature>
<dbReference type="Gene3D" id="3.30.1440.10">
    <property type="match status" value="1"/>
</dbReference>
<evidence type="ECO:0000256" key="2">
    <source>
        <dbReference type="ARBA" id="ARBA00022980"/>
    </source>
</evidence>
<evidence type="ECO:0000256" key="3">
    <source>
        <dbReference type="ARBA" id="ARBA00023274"/>
    </source>
</evidence>
<dbReference type="NCBIfam" id="NF000585">
    <property type="entry name" value="PRK00010.1"/>
    <property type="match status" value="1"/>
</dbReference>
<dbReference type="Pfam" id="PF00673">
    <property type="entry name" value="Ribosomal_L5_C"/>
    <property type="match status" value="1"/>
</dbReference>
<evidence type="ECO:0000313" key="9">
    <source>
        <dbReference type="EMBL" id="OHA49471.1"/>
    </source>
</evidence>
<evidence type="ECO:0000313" key="10">
    <source>
        <dbReference type="Proteomes" id="UP000178690"/>
    </source>
</evidence>
<dbReference type="Proteomes" id="UP000178690">
    <property type="component" value="Unassembled WGS sequence"/>
</dbReference>
<reference evidence="9 10" key="1">
    <citation type="journal article" date="2016" name="Nat. Commun.">
        <title>Thousands of microbial genomes shed light on interconnected biogeochemical processes in an aquifer system.</title>
        <authorList>
            <person name="Anantharaman K."/>
            <person name="Brown C.T."/>
            <person name="Hug L.A."/>
            <person name="Sharon I."/>
            <person name="Castelle C.J."/>
            <person name="Probst A.J."/>
            <person name="Thomas B.C."/>
            <person name="Singh A."/>
            <person name="Wilkins M.J."/>
            <person name="Karaoz U."/>
            <person name="Brodie E.L."/>
            <person name="Williams K.H."/>
            <person name="Hubbard S.S."/>
            <person name="Banfield J.F."/>
        </authorList>
    </citation>
    <scope>NUCLEOTIDE SEQUENCE [LARGE SCALE GENOMIC DNA]</scope>
    <source>
        <strain evidence="10">RIFCSPHIGHO2_01_FULL_58_15</strain>
    </source>
</reference>
<keyword evidence="3 5" id="KW-0687">Ribonucleoprotein</keyword>
<evidence type="ECO:0000259" key="7">
    <source>
        <dbReference type="Pfam" id="PF00281"/>
    </source>
</evidence>
<dbReference type="InterPro" id="IPR031310">
    <property type="entry name" value="Ribosomal_uL5_N"/>
</dbReference>
<dbReference type="GO" id="GO:0000049">
    <property type="term" value="F:tRNA binding"/>
    <property type="evidence" value="ECO:0007669"/>
    <property type="project" value="UniProtKB-UniRule"/>
</dbReference>
<dbReference type="FunFam" id="3.30.1440.10:FF:000001">
    <property type="entry name" value="50S ribosomal protein L5"/>
    <property type="match status" value="1"/>
</dbReference>
<proteinExistence type="inferred from homology"/>
<feature type="domain" description="Large ribosomal subunit protein uL5 C-terminal" evidence="8">
    <location>
        <begin position="83"/>
        <end position="175"/>
    </location>
</feature>
<accession>A0A1G2PPB7</accession>
<sequence>MPALPNAALKKKLSERLGETNPFALPRIDRIVVNAGVGKRVVAEGKKALEPIERDLARITGQRPAVRPARKSIASFKLREGVPAGIMVTLRGRRAEDFLTRLIRIALPRTRDFRGVSPATLDARGNLNIGIREQTVFPEAAMEPTGVLFGFEITIVTTAKNRKEGEALFRAIGFPLREE</sequence>
<keyword evidence="5" id="KW-0699">rRNA-binding</keyword>
<dbReference type="InterPro" id="IPR022803">
    <property type="entry name" value="Ribosomal_uL5_dom_sf"/>
</dbReference>
<organism evidence="9 10">
    <name type="scientific">Terrybacteria sp. (strain RIFCSPHIGHO2_01_FULL_58_15)</name>
    <dbReference type="NCBI Taxonomy" id="1802363"/>
    <lineage>
        <taxon>Bacteria</taxon>
        <taxon>Candidatus Terryibacteriota</taxon>
    </lineage>
</organism>
<dbReference type="PIRSF" id="PIRSF002161">
    <property type="entry name" value="Ribosomal_L5"/>
    <property type="match status" value="1"/>
</dbReference>
<dbReference type="InterPro" id="IPR002132">
    <property type="entry name" value="Ribosomal_uL5"/>
</dbReference>
<comment type="similarity">
    <text evidence="1 5 6">Belongs to the universal ribosomal protein uL5 family.</text>
</comment>
<evidence type="ECO:0000256" key="4">
    <source>
        <dbReference type="ARBA" id="ARBA00035245"/>
    </source>
</evidence>
<evidence type="ECO:0000256" key="5">
    <source>
        <dbReference type="HAMAP-Rule" id="MF_01333"/>
    </source>
</evidence>
<comment type="subunit">
    <text evidence="5">Part of the 50S ribosomal subunit; part of the 5S rRNA/L5/L18/L25 subcomplex. Contacts the 5S rRNA and the P site tRNA. Forms a bridge to the 30S subunit in the 70S ribosome.</text>
</comment>
<dbReference type="InterPro" id="IPR020930">
    <property type="entry name" value="Ribosomal_uL5_bac-type"/>
</dbReference>
<dbReference type="EMBL" id="MHST01000009">
    <property type="protein sequence ID" value="OHA49471.1"/>
    <property type="molecule type" value="Genomic_DNA"/>
</dbReference>
<dbReference type="GO" id="GO:0006412">
    <property type="term" value="P:translation"/>
    <property type="evidence" value="ECO:0007669"/>
    <property type="project" value="UniProtKB-UniRule"/>
</dbReference>
<evidence type="ECO:0000259" key="8">
    <source>
        <dbReference type="Pfam" id="PF00673"/>
    </source>
</evidence>
<name>A0A1G2PPB7_TERXR</name>
<evidence type="ECO:0000256" key="6">
    <source>
        <dbReference type="RuleBase" id="RU003930"/>
    </source>
</evidence>
<dbReference type="Pfam" id="PF00281">
    <property type="entry name" value="Ribosomal_L5"/>
    <property type="match status" value="1"/>
</dbReference>
<dbReference type="InterPro" id="IPR031309">
    <property type="entry name" value="Ribosomal_uL5_C"/>
</dbReference>
<dbReference type="PANTHER" id="PTHR11994">
    <property type="entry name" value="60S RIBOSOMAL PROTEIN L11-RELATED"/>
    <property type="match status" value="1"/>
</dbReference>
<dbReference type="GO" id="GO:0005840">
    <property type="term" value="C:ribosome"/>
    <property type="evidence" value="ECO:0007669"/>
    <property type="project" value="UniProtKB-KW"/>
</dbReference>
<comment type="function">
    <text evidence="5">This is 1 of the proteins that bind and probably mediate the attachment of the 5S RNA into the large ribosomal subunit, where it forms part of the central protuberance. In the 70S ribosome it contacts protein S13 of the 30S subunit (bridge B1b), connecting the 2 subunits; this bridge is implicated in subunit movement. Contacts the P site tRNA; the 5S rRNA and some of its associated proteins might help stabilize positioning of ribosome-bound tRNAs.</text>
</comment>
<dbReference type="HAMAP" id="MF_01333_B">
    <property type="entry name" value="Ribosomal_uL5_B"/>
    <property type="match status" value="1"/>
</dbReference>
<keyword evidence="5" id="KW-0694">RNA-binding</keyword>
<dbReference type="GO" id="GO:0019843">
    <property type="term" value="F:rRNA binding"/>
    <property type="evidence" value="ECO:0007669"/>
    <property type="project" value="UniProtKB-UniRule"/>
</dbReference>
<dbReference type="AlphaFoldDB" id="A0A1G2PPB7"/>
<dbReference type="STRING" id="1802363.A2682_00390"/>
<keyword evidence="5" id="KW-0820">tRNA-binding</keyword>
<comment type="caution">
    <text evidence="9">The sequence shown here is derived from an EMBL/GenBank/DDBJ whole genome shotgun (WGS) entry which is preliminary data.</text>
</comment>
<keyword evidence="2 5" id="KW-0689">Ribosomal protein</keyword>
<dbReference type="GO" id="GO:1990904">
    <property type="term" value="C:ribonucleoprotein complex"/>
    <property type="evidence" value="ECO:0007669"/>
    <property type="project" value="UniProtKB-KW"/>
</dbReference>
<protein>
    <recommendedName>
        <fullName evidence="4 5">Large ribosomal subunit protein uL5</fullName>
    </recommendedName>
</protein>
<gene>
    <name evidence="5" type="primary">rplE</name>
    <name evidence="9" type="ORF">A2682_00390</name>
</gene>
<evidence type="ECO:0000256" key="1">
    <source>
        <dbReference type="ARBA" id="ARBA00008553"/>
    </source>
</evidence>